<feature type="compositionally biased region" description="Polar residues" evidence="1">
    <location>
        <begin position="154"/>
        <end position="170"/>
    </location>
</feature>
<proteinExistence type="predicted"/>
<accession>A0AAN9TNB5</accession>
<evidence type="ECO:0000256" key="1">
    <source>
        <dbReference type="SAM" id="MobiDB-lite"/>
    </source>
</evidence>
<dbReference type="Proteomes" id="UP001367676">
    <property type="component" value="Unassembled WGS sequence"/>
</dbReference>
<name>A0AAN9TNB5_9HEMI</name>
<reference evidence="2 3" key="1">
    <citation type="submission" date="2024-03" db="EMBL/GenBank/DDBJ databases">
        <title>Adaptation during the transition from Ophiocordyceps entomopathogen to insect associate is accompanied by gene loss and intensified selection.</title>
        <authorList>
            <person name="Ward C.M."/>
            <person name="Onetto C.A."/>
            <person name="Borneman A.R."/>
        </authorList>
    </citation>
    <scope>NUCLEOTIDE SEQUENCE [LARGE SCALE GENOMIC DNA]</scope>
    <source>
        <strain evidence="2">AWRI1</strain>
        <tissue evidence="2">Single Adult Female</tissue>
    </source>
</reference>
<dbReference type="EMBL" id="JBBCAQ010000010">
    <property type="protein sequence ID" value="KAK7601093.1"/>
    <property type="molecule type" value="Genomic_DNA"/>
</dbReference>
<evidence type="ECO:0000313" key="3">
    <source>
        <dbReference type="Proteomes" id="UP001367676"/>
    </source>
</evidence>
<sequence length="286" mass="32170">MLLPLLHCSPCWKSTRVIVYASFPGCQEACRFHREMSPLQQSVPVIQTRGEEVIFVKNHTAYWPRPSRSGNEIVEPLVYVVMRRLPGRMWRQIIQTLETSSRVPDDLSSGALLRVLVVNRDGLLTIYSPVAAESTLRSANDIARSSGQNGINHLFSSSNSSGELTTTSEGNRGRRINTDIVKPEMDNITDDITEYTTWNLREISLIHQKVLVIAEIAWDAVPAYVVQQRPVYFVTWEVDGGGLKGNLFTDSTCVTLSLWPDTVYHIQKLCLIIDVTLNEIKLKALS</sequence>
<evidence type="ECO:0000313" key="2">
    <source>
        <dbReference type="EMBL" id="KAK7601093.1"/>
    </source>
</evidence>
<feature type="region of interest" description="Disordered" evidence="1">
    <location>
        <begin position="154"/>
        <end position="177"/>
    </location>
</feature>
<comment type="caution">
    <text evidence="2">The sequence shown here is derived from an EMBL/GenBank/DDBJ whole genome shotgun (WGS) entry which is preliminary data.</text>
</comment>
<gene>
    <name evidence="2" type="ORF">V9T40_008534</name>
</gene>
<dbReference type="AlphaFoldDB" id="A0AAN9TNB5"/>
<keyword evidence="3" id="KW-1185">Reference proteome</keyword>
<organism evidence="2 3">
    <name type="scientific">Parthenolecanium corni</name>
    <dbReference type="NCBI Taxonomy" id="536013"/>
    <lineage>
        <taxon>Eukaryota</taxon>
        <taxon>Metazoa</taxon>
        <taxon>Ecdysozoa</taxon>
        <taxon>Arthropoda</taxon>
        <taxon>Hexapoda</taxon>
        <taxon>Insecta</taxon>
        <taxon>Pterygota</taxon>
        <taxon>Neoptera</taxon>
        <taxon>Paraneoptera</taxon>
        <taxon>Hemiptera</taxon>
        <taxon>Sternorrhyncha</taxon>
        <taxon>Coccoidea</taxon>
        <taxon>Coccidae</taxon>
        <taxon>Parthenolecanium</taxon>
    </lineage>
</organism>
<protein>
    <submittedName>
        <fullName evidence="2">Uncharacterized protein</fullName>
    </submittedName>
</protein>